<gene>
    <name evidence="4" type="ORF">CCMP2556_LOCUS35709</name>
</gene>
<accession>A0ABP0PAB4</accession>
<dbReference type="SUPFAM" id="SSF51395">
    <property type="entry name" value="FMN-linked oxidoreductases"/>
    <property type="match status" value="1"/>
</dbReference>
<evidence type="ECO:0000256" key="2">
    <source>
        <dbReference type="ARBA" id="ARBA00023027"/>
    </source>
</evidence>
<dbReference type="InterPro" id="IPR013785">
    <property type="entry name" value="Aldolase_TIM"/>
</dbReference>
<keyword evidence="5" id="KW-1185">Reference proteome</keyword>
<dbReference type="PANTHER" id="PTHR11082:SF5">
    <property type="entry name" value="TRNA-DIHYDROURIDINE(16_17) SYNTHASE [NAD(P)(+)]-LIKE"/>
    <property type="match status" value="1"/>
</dbReference>
<evidence type="ECO:0000313" key="4">
    <source>
        <dbReference type="EMBL" id="CAK9072578.1"/>
    </source>
</evidence>
<dbReference type="Gene3D" id="3.20.20.70">
    <property type="entry name" value="Aldolase class I"/>
    <property type="match status" value="1"/>
</dbReference>
<dbReference type="Pfam" id="PF01207">
    <property type="entry name" value="Dus"/>
    <property type="match status" value="1"/>
</dbReference>
<protein>
    <recommendedName>
        <fullName evidence="3">DUS-like FMN-binding domain-containing protein</fullName>
    </recommendedName>
</protein>
<evidence type="ECO:0000313" key="5">
    <source>
        <dbReference type="Proteomes" id="UP001642484"/>
    </source>
</evidence>
<sequence>MACRRELHRRGSRRKPLAALTMAGGLWRCFTGASRPSQTAWEWWESLGNPKWVCSPMIDQSERAFRILCRRHGVHLCYTPMLHAEPFASDETYRTTYFDAWKVEELDRPLIAQLGGDHPQTVLRAAKILEPHVEAVDLNFGCPTEDARKGGHASHSPRCRRYGAWLLDDVPQVTRLVRTLARNLQVPVTAKIRLLENRRRSVDLALAIQESGASALTVHGRTRQQRPKYAEKHGIECLAPDWETIGAIAQTLSIPVIANGGIETRQDAERCLAVTHAAAVMSAEALLEQPDLFVETEALAGRVDGSDGSTDARVRRMEESVEELPIPRMFRLAREFLELAQRYPSPLKYPSTKSHLFKILHRLIDVDQAMCRRKAASGQQLTLKEELKLKLMCCPVTDFDAIHQALDYLEAHADEQLLGDTWYRRWRPNSDVMQSRVRRIMGCW</sequence>
<feature type="domain" description="DUS-like FMN-binding" evidence="3">
    <location>
        <begin position="55"/>
        <end position="298"/>
    </location>
</feature>
<organism evidence="4 5">
    <name type="scientific">Durusdinium trenchii</name>
    <dbReference type="NCBI Taxonomy" id="1381693"/>
    <lineage>
        <taxon>Eukaryota</taxon>
        <taxon>Sar</taxon>
        <taxon>Alveolata</taxon>
        <taxon>Dinophyceae</taxon>
        <taxon>Suessiales</taxon>
        <taxon>Symbiodiniaceae</taxon>
        <taxon>Durusdinium</taxon>
    </lineage>
</organism>
<reference evidence="4 5" key="1">
    <citation type="submission" date="2024-02" db="EMBL/GenBank/DDBJ databases">
        <authorList>
            <person name="Chen Y."/>
            <person name="Shah S."/>
            <person name="Dougan E. K."/>
            <person name="Thang M."/>
            <person name="Chan C."/>
        </authorList>
    </citation>
    <scope>NUCLEOTIDE SEQUENCE [LARGE SCALE GENOMIC DNA]</scope>
</reference>
<keyword evidence="2" id="KW-0520">NAD</keyword>
<dbReference type="EMBL" id="CAXAMN010022773">
    <property type="protein sequence ID" value="CAK9072578.1"/>
    <property type="molecule type" value="Genomic_DNA"/>
</dbReference>
<dbReference type="PANTHER" id="PTHR11082">
    <property type="entry name" value="TRNA-DIHYDROURIDINE SYNTHASE"/>
    <property type="match status" value="1"/>
</dbReference>
<name>A0ABP0PAB4_9DINO</name>
<comment type="caution">
    <text evidence="4">The sequence shown here is derived from an EMBL/GenBank/DDBJ whole genome shotgun (WGS) entry which is preliminary data.</text>
</comment>
<dbReference type="InterPro" id="IPR035587">
    <property type="entry name" value="DUS-like_FMN-bd"/>
</dbReference>
<dbReference type="Proteomes" id="UP001642484">
    <property type="component" value="Unassembled WGS sequence"/>
</dbReference>
<evidence type="ECO:0000256" key="1">
    <source>
        <dbReference type="ARBA" id="ARBA00022857"/>
    </source>
</evidence>
<evidence type="ECO:0000259" key="3">
    <source>
        <dbReference type="Pfam" id="PF01207"/>
    </source>
</evidence>
<dbReference type="CDD" id="cd02801">
    <property type="entry name" value="DUS_like_FMN"/>
    <property type="match status" value="1"/>
</dbReference>
<keyword evidence="1" id="KW-0521">NADP</keyword>
<proteinExistence type="predicted"/>